<accession>A0AC61RSD8</accession>
<name>A0AC61RSD8_9FIRM</name>
<evidence type="ECO:0000313" key="2">
    <source>
        <dbReference type="Proteomes" id="UP000304953"/>
    </source>
</evidence>
<reference evidence="1" key="1">
    <citation type="submission" date="2019-04" db="EMBL/GenBank/DDBJ databases">
        <title>Microbes associate with the intestines of laboratory mice.</title>
        <authorList>
            <person name="Navarre W."/>
            <person name="Wong E."/>
            <person name="Huang K."/>
            <person name="Tropini C."/>
            <person name="Ng K."/>
            <person name="Yu B."/>
        </authorList>
    </citation>
    <scope>NUCLEOTIDE SEQUENCE</scope>
    <source>
        <strain evidence="1">NM01_1-7b</strain>
    </source>
</reference>
<proteinExistence type="predicted"/>
<protein>
    <submittedName>
        <fullName evidence="1">Methyl-accepting chemotaxis protein</fullName>
    </submittedName>
</protein>
<sequence>MNQNSKRTSHLGRKVNGLVIFLLIISIITVVGLCISMFYNLIMDMMEARCINGTDMLAYELEHNDSQDKTLLLDELKERMDCEFTIFEGDVRTYTTVEQNGERLVGTKLSEDLADIILTQGKSYIGQAEIMGTDHLCSYVPITDTEGNVTGLIFSGISVANVRKQINRTVFMACAAGGILLLFSGVVMSLFISHSVSKPLSRLTALAQTMEEGNLGLRQTGTVTSNIHSHDEIGLLAHIFENTILRLRNYIGEISTILESISDGNLTAGTTQDYVGDFTSIKSSLDDILGKLNHTMSQIAESTEHVSNGSRQMSIGAQALSQGAVEQSSAVEELEGTIKTIAQQVKQTAENAEDTSRRVEAVNEQLMESNEKMQEMILAMNEINESSNEISNIIKTIENISQQTNILALNSSVEAARAGEAGKGFAVVAKEVRELAGKSEEASQSTNSLIERSIHAVQYGTKIANETAAQIASVTEGTNEAAMTINQIADAARLQAQAVTQIQDRIIQISNVVQTNSATAQESAATSQQLSSQAGLLQSLIEMFHLNP</sequence>
<comment type="caution">
    <text evidence="1">The sequence shown here is derived from an EMBL/GenBank/DDBJ whole genome shotgun (WGS) entry which is preliminary data.</text>
</comment>
<evidence type="ECO:0000313" key="1">
    <source>
        <dbReference type="EMBL" id="TGY91954.1"/>
    </source>
</evidence>
<keyword evidence="2" id="KW-1185">Reference proteome</keyword>
<gene>
    <name evidence="1" type="ORF">E5329_19730</name>
</gene>
<dbReference type="Proteomes" id="UP000304953">
    <property type="component" value="Unassembled WGS sequence"/>
</dbReference>
<organism evidence="1 2">
    <name type="scientific">Petralouisia muris</name>
    <dbReference type="NCBI Taxonomy" id="3032872"/>
    <lineage>
        <taxon>Bacteria</taxon>
        <taxon>Bacillati</taxon>
        <taxon>Bacillota</taxon>
        <taxon>Clostridia</taxon>
        <taxon>Lachnospirales</taxon>
        <taxon>Lachnospiraceae</taxon>
        <taxon>Petralouisia</taxon>
    </lineage>
</organism>
<dbReference type="EMBL" id="SRYA01000049">
    <property type="protein sequence ID" value="TGY91954.1"/>
    <property type="molecule type" value="Genomic_DNA"/>
</dbReference>